<keyword evidence="2" id="KW-1185">Reference proteome</keyword>
<accession>A0A511B8C7</accession>
<name>A0A511B8C7_9PROT</name>
<dbReference type="Proteomes" id="UP000321079">
    <property type="component" value="Unassembled WGS sequence"/>
</dbReference>
<dbReference type="RefSeq" id="WP_146860036.1">
    <property type="nucleotide sequence ID" value="NZ_BARK01000029.1"/>
</dbReference>
<dbReference type="EMBL" id="BJVA01000005">
    <property type="protein sequence ID" value="GEK95922.1"/>
    <property type="molecule type" value="Genomic_DNA"/>
</dbReference>
<organism evidence="1 2">
    <name type="scientific">Gluconobacter kanchanaburiensis NBRC 103587</name>
    <dbReference type="NCBI Taxonomy" id="1307948"/>
    <lineage>
        <taxon>Bacteria</taxon>
        <taxon>Pseudomonadati</taxon>
        <taxon>Pseudomonadota</taxon>
        <taxon>Alphaproteobacteria</taxon>
        <taxon>Acetobacterales</taxon>
        <taxon>Acetobacteraceae</taxon>
        <taxon>Gluconobacter</taxon>
    </lineage>
</organism>
<sequence>MVKAFDWAPHFAEIEQMLRSGKTRREIANHLGVKETSLSSMIARHSLAGLSPNGSAKGGSSPENTHNRIDWEPLLPVLLEMMERAESATVIAKKRGISWGSLSAAIERQVPKALRTKWKKARHEVTHPKRVQAAPETRQPYDAYSDVTWSALWNGNPPPVPDFAFGRDGRLH</sequence>
<comment type="caution">
    <text evidence="1">The sequence shown here is derived from an EMBL/GenBank/DDBJ whole genome shotgun (WGS) entry which is preliminary data.</text>
</comment>
<proteinExistence type="predicted"/>
<evidence type="ECO:0000313" key="2">
    <source>
        <dbReference type="Proteomes" id="UP000321079"/>
    </source>
</evidence>
<protein>
    <submittedName>
        <fullName evidence="1">Uncharacterized protein</fullName>
    </submittedName>
</protein>
<gene>
    <name evidence="1" type="ORF">GKA01_11190</name>
</gene>
<reference evidence="1 2" key="1">
    <citation type="submission" date="2019-07" db="EMBL/GenBank/DDBJ databases">
        <title>Whole genome shotgun sequence of Gluconobacter kanchanaburiensis NBRC 103587.</title>
        <authorList>
            <person name="Hosoyama A."/>
            <person name="Uohara A."/>
            <person name="Ohji S."/>
            <person name="Ichikawa N."/>
        </authorList>
    </citation>
    <scope>NUCLEOTIDE SEQUENCE [LARGE SCALE GENOMIC DNA]</scope>
    <source>
        <strain evidence="1 2">NBRC 103587</strain>
    </source>
</reference>
<dbReference type="OrthoDB" id="7281270at2"/>
<evidence type="ECO:0000313" key="1">
    <source>
        <dbReference type="EMBL" id="GEK95922.1"/>
    </source>
</evidence>
<dbReference type="AlphaFoldDB" id="A0A511B8C7"/>